<dbReference type="OrthoDB" id="361216at2759"/>
<keyword evidence="3" id="KW-1185">Reference proteome</keyword>
<reference evidence="1 3" key="1">
    <citation type="journal article" date="2012" name="Nature">
        <title>Algal genomes reveal evolutionary mosaicism and the fate of nucleomorphs.</title>
        <authorList>
            <consortium name="DOE Joint Genome Institute"/>
            <person name="Curtis B.A."/>
            <person name="Tanifuji G."/>
            <person name="Burki F."/>
            <person name="Gruber A."/>
            <person name="Irimia M."/>
            <person name="Maruyama S."/>
            <person name="Arias M.C."/>
            <person name="Ball S.G."/>
            <person name="Gile G.H."/>
            <person name="Hirakawa Y."/>
            <person name="Hopkins J.F."/>
            <person name="Kuo A."/>
            <person name="Rensing S.A."/>
            <person name="Schmutz J."/>
            <person name="Symeonidi A."/>
            <person name="Elias M."/>
            <person name="Eveleigh R.J."/>
            <person name="Herman E.K."/>
            <person name="Klute M.J."/>
            <person name="Nakayama T."/>
            <person name="Obornik M."/>
            <person name="Reyes-Prieto A."/>
            <person name="Armbrust E.V."/>
            <person name="Aves S.J."/>
            <person name="Beiko R.G."/>
            <person name="Coutinho P."/>
            <person name="Dacks J.B."/>
            <person name="Durnford D.G."/>
            <person name="Fast N.M."/>
            <person name="Green B.R."/>
            <person name="Grisdale C.J."/>
            <person name="Hempel F."/>
            <person name="Henrissat B."/>
            <person name="Hoppner M.P."/>
            <person name="Ishida K."/>
            <person name="Kim E."/>
            <person name="Koreny L."/>
            <person name="Kroth P.G."/>
            <person name="Liu Y."/>
            <person name="Malik S.B."/>
            <person name="Maier U.G."/>
            <person name="McRose D."/>
            <person name="Mock T."/>
            <person name="Neilson J.A."/>
            <person name="Onodera N.T."/>
            <person name="Poole A.M."/>
            <person name="Pritham E.J."/>
            <person name="Richards T.A."/>
            <person name="Rocap G."/>
            <person name="Roy S.W."/>
            <person name="Sarai C."/>
            <person name="Schaack S."/>
            <person name="Shirato S."/>
            <person name="Slamovits C.H."/>
            <person name="Spencer D.F."/>
            <person name="Suzuki S."/>
            <person name="Worden A.Z."/>
            <person name="Zauner S."/>
            <person name="Barry K."/>
            <person name="Bell C."/>
            <person name="Bharti A.K."/>
            <person name="Crow J.A."/>
            <person name="Grimwood J."/>
            <person name="Kramer R."/>
            <person name="Lindquist E."/>
            <person name="Lucas S."/>
            <person name="Salamov A."/>
            <person name="McFadden G.I."/>
            <person name="Lane C.E."/>
            <person name="Keeling P.J."/>
            <person name="Gray M.W."/>
            <person name="Grigoriev I.V."/>
            <person name="Archibald J.M."/>
        </authorList>
    </citation>
    <scope>NUCLEOTIDE SEQUENCE</scope>
    <source>
        <strain evidence="1 3">CCMP2712</strain>
    </source>
</reference>
<protein>
    <submittedName>
        <fullName evidence="1 2">Uncharacterized protein</fullName>
    </submittedName>
</protein>
<dbReference type="AlphaFoldDB" id="L1IL05"/>
<dbReference type="EnsemblProtists" id="EKX36938">
    <property type="protein sequence ID" value="EKX36938"/>
    <property type="gene ID" value="GUITHDRAFT_116961"/>
</dbReference>
<evidence type="ECO:0000313" key="3">
    <source>
        <dbReference type="Proteomes" id="UP000011087"/>
    </source>
</evidence>
<dbReference type="RefSeq" id="XP_005823918.1">
    <property type="nucleotide sequence ID" value="XM_005823861.1"/>
</dbReference>
<dbReference type="PaxDb" id="55529-EKX36938"/>
<dbReference type="EMBL" id="JH993066">
    <property type="protein sequence ID" value="EKX36938.1"/>
    <property type="molecule type" value="Genomic_DNA"/>
</dbReference>
<gene>
    <name evidence="1" type="ORF">GUITHDRAFT_116961</name>
</gene>
<evidence type="ECO:0000313" key="2">
    <source>
        <dbReference type="EnsemblProtists" id="EKX36938"/>
    </source>
</evidence>
<dbReference type="KEGG" id="gtt:GUITHDRAFT_116961"/>
<evidence type="ECO:0000313" key="1">
    <source>
        <dbReference type="EMBL" id="EKX36938.1"/>
    </source>
</evidence>
<proteinExistence type="predicted"/>
<sequence length="211" mass="24358">MLCIDDLKNAAEELQLLEVVDEKLLEFKKEQRDLINKAKLEYIIGAALEGPEVLDEIMTEFCENRGLDDGLVDYLDEIVAKAQEDENNSDSKESVLVKMLKVIKDRVVAEIRTRDKPYVKLLASLLRMEDHPEREAFLRGALLNPDDATRFQGFIVDGVQYMEQHRADWLMDERVEKMKMIAREAMVGMFKKLLEQRRDAAARQKAEKPSS</sequence>
<accession>L1IL05</accession>
<dbReference type="GeneID" id="17293635"/>
<dbReference type="Proteomes" id="UP000011087">
    <property type="component" value="Unassembled WGS sequence"/>
</dbReference>
<dbReference type="HOGENOM" id="CLU_1306895_0_0_1"/>
<reference evidence="2" key="3">
    <citation type="submission" date="2016-03" db="UniProtKB">
        <authorList>
            <consortium name="EnsemblProtists"/>
        </authorList>
    </citation>
    <scope>IDENTIFICATION</scope>
</reference>
<name>L1IL05_GUITC</name>
<reference evidence="3" key="2">
    <citation type="submission" date="2012-11" db="EMBL/GenBank/DDBJ databases">
        <authorList>
            <person name="Kuo A."/>
            <person name="Curtis B.A."/>
            <person name="Tanifuji G."/>
            <person name="Burki F."/>
            <person name="Gruber A."/>
            <person name="Irimia M."/>
            <person name="Maruyama S."/>
            <person name="Arias M.C."/>
            <person name="Ball S.G."/>
            <person name="Gile G.H."/>
            <person name="Hirakawa Y."/>
            <person name="Hopkins J.F."/>
            <person name="Rensing S.A."/>
            <person name="Schmutz J."/>
            <person name="Symeonidi A."/>
            <person name="Elias M."/>
            <person name="Eveleigh R.J."/>
            <person name="Herman E.K."/>
            <person name="Klute M.J."/>
            <person name="Nakayama T."/>
            <person name="Obornik M."/>
            <person name="Reyes-Prieto A."/>
            <person name="Armbrust E.V."/>
            <person name="Aves S.J."/>
            <person name="Beiko R.G."/>
            <person name="Coutinho P."/>
            <person name="Dacks J.B."/>
            <person name="Durnford D.G."/>
            <person name="Fast N.M."/>
            <person name="Green B.R."/>
            <person name="Grisdale C."/>
            <person name="Hempe F."/>
            <person name="Henrissat B."/>
            <person name="Hoppner M.P."/>
            <person name="Ishida K.-I."/>
            <person name="Kim E."/>
            <person name="Koreny L."/>
            <person name="Kroth P.G."/>
            <person name="Liu Y."/>
            <person name="Malik S.-B."/>
            <person name="Maier U.G."/>
            <person name="McRose D."/>
            <person name="Mock T."/>
            <person name="Neilson J.A."/>
            <person name="Onodera N.T."/>
            <person name="Poole A.M."/>
            <person name="Pritham E.J."/>
            <person name="Richards T.A."/>
            <person name="Rocap G."/>
            <person name="Roy S.W."/>
            <person name="Sarai C."/>
            <person name="Schaack S."/>
            <person name="Shirato S."/>
            <person name="Slamovits C.H."/>
            <person name="Spencer D.F."/>
            <person name="Suzuki S."/>
            <person name="Worden A.Z."/>
            <person name="Zauner S."/>
            <person name="Barry K."/>
            <person name="Bell C."/>
            <person name="Bharti A.K."/>
            <person name="Crow J.A."/>
            <person name="Grimwood J."/>
            <person name="Kramer R."/>
            <person name="Lindquist E."/>
            <person name="Lucas S."/>
            <person name="Salamov A."/>
            <person name="McFadden G.I."/>
            <person name="Lane C.E."/>
            <person name="Keeling P.J."/>
            <person name="Gray M.W."/>
            <person name="Grigoriev I.V."/>
            <person name="Archibald J.M."/>
        </authorList>
    </citation>
    <scope>NUCLEOTIDE SEQUENCE</scope>
    <source>
        <strain evidence="3">CCMP2712</strain>
    </source>
</reference>
<organism evidence="1">
    <name type="scientific">Guillardia theta (strain CCMP2712)</name>
    <name type="common">Cryptophyte</name>
    <dbReference type="NCBI Taxonomy" id="905079"/>
    <lineage>
        <taxon>Eukaryota</taxon>
        <taxon>Cryptophyceae</taxon>
        <taxon>Pyrenomonadales</taxon>
        <taxon>Geminigeraceae</taxon>
        <taxon>Guillardia</taxon>
    </lineage>
</organism>